<evidence type="ECO:0000313" key="2">
    <source>
        <dbReference type="Proteomes" id="UP000236319"/>
    </source>
</evidence>
<reference evidence="1 2" key="1">
    <citation type="journal article" date="2017" name="BMC Genomics">
        <title>Whole-genome assembly of Babesia ovata and comparative genomics between closely related pathogens.</title>
        <authorList>
            <person name="Yamagishi J."/>
            <person name="Asada M."/>
            <person name="Hakimi H."/>
            <person name="Tanaka T.Q."/>
            <person name="Sugimoto C."/>
            <person name="Kawazu S."/>
        </authorList>
    </citation>
    <scope>NUCLEOTIDE SEQUENCE [LARGE SCALE GENOMIC DNA]</scope>
    <source>
        <strain evidence="1 2">Miyake</strain>
    </source>
</reference>
<keyword evidence="2" id="KW-1185">Reference proteome</keyword>
<comment type="caution">
    <text evidence="1">The sequence shown here is derived from an EMBL/GenBank/DDBJ whole genome shotgun (WGS) entry which is preliminary data.</text>
</comment>
<dbReference type="RefSeq" id="XP_028868560.1">
    <property type="nucleotide sequence ID" value="XM_029012727.1"/>
</dbReference>
<dbReference type="EMBL" id="BDSA01000004">
    <property type="protein sequence ID" value="GBE62317.1"/>
    <property type="molecule type" value="Genomic_DNA"/>
</dbReference>
<gene>
    <name evidence="1" type="ORF">BOVATA_038100</name>
</gene>
<dbReference type="GeneID" id="39876087"/>
<dbReference type="OrthoDB" id="365697at2759"/>
<protein>
    <submittedName>
        <fullName evidence="1">Type I cytoskeletal 28, putative</fullName>
    </submittedName>
</protein>
<dbReference type="VEuPathDB" id="PiroplasmaDB:BOVATA_038100"/>
<dbReference type="AlphaFoldDB" id="A0A2H6KH52"/>
<accession>A0A2H6KH52</accession>
<organism evidence="1 2">
    <name type="scientific">Babesia ovata</name>
    <dbReference type="NCBI Taxonomy" id="189622"/>
    <lineage>
        <taxon>Eukaryota</taxon>
        <taxon>Sar</taxon>
        <taxon>Alveolata</taxon>
        <taxon>Apicomplexa</taxon>
        <taxon>Aconoidasida</taxon>
        <taxon>Piroplasmida</taxon>
        <taxon>Babesiidae</taxon>
        <taxon>Babesia</taxon>
    </lineage>
</organism>
<proteinExistence type="predicted"/>
<sequence length="229" mass="26490">MISKFSSTVSYEQHGSRLDHLDTKYTSVLERYDQNRKNIETKVGQIQAAVFNMEASMADNDRLTHVYNNLHGQFEAKVAEFRADAQNWIEGMVATLDVHARQQLDHISFDANLIQEQRGIIKLDDMVERLKALHTNIINDMKEVVEKRLASERKLIDTITEVILQNKEEIRVEMAKALANFKTGIICDITEMSHSREEFEDFVLETLEKQNCRHAPSKSRNLNVMNILK</sequence>
<dbReference type="Proteomes" id="UP000236319">
    <property type="component" value="Unassembled WGS sequence"/>
</dbReference>
<evidence type="ECO:0000313" key="1">
    <source>
        <dbReference type="EMBL" id="GBE62317.1"/>
    </source>
</evidence>
<name>A0A2H6KH52_9APIC</name>